<keyword evidence="3 6" id="KW-0028">Amino-acid biosynthesis</keyword>
<dbReference type="PROSITE" id="PS00954">
    <property type="entry name" value="IGP_DEHYDRATASE_1"/>
    <property type="match status" value="1"/>
</dbReference>
<comment type="caution">
    <text evidence="8">The sequence shown here is derived from an EMBL/GenBank/DDBJ whole genome shotgun (WGS) entry which is preliminary data.</text>
</comment>
<accession>A0A9X1T2Q2</accession>
<sequence>MSEPRTARISRSTKETSIELEVNLDGTGTVEVSTGIGFYDHMLHQLGKHGMFDLKIKVQGDLWIDGHHTMEDTAIALGQAFDQALGDRRGVRRYADRMVPLDESLSRAVVDLSGRPYLVYTAPENIAPMIGEFDTTLIEHIWESFAHNARMTLHVDTLRGRNAHHIVESQYKAVARALRDAVSLDEKETGIPSTKGLL</sequence>
<dbReference type="FunFam" id="3.30.230.40:FF:000003">
    <property type="entry name" value="Imidazoleglycerol-phosphate dehydratase HisB"/>
    <property type="match status" value="1"/>
</dbReference>
<dbReference type="GO" id="GO:0004424">
    <property type="term" value="F:imidazoleglycerol-phosphate dehydratase activity"/>
    <property type="evidence" value="ECO:0007669"/>
    <property type="project" value="UniProtKB-UniRule"/>
</dbReference>
<evidence type="ECO:0000256" key="7">
    <source>
        <dbReference type="RuleBase" id="RU000599"/>
    </source>
</evidence>
<dbReference type="NCBIfam" id="NF002110">
    <property type="entry name" value="PRK00951.1-6"/>
    <property type="match status" value="1"/>
</dbReference>
<comment type="similarity">
    <text evidence="6 7">Belongs to the imidazoleglycerol-phosphate dehydratase family.</text>
</comment>
<protein>
    <recommendedName>
        <fullName evidence="2 6">Imidazoleglycerol-phosphate dehydratase</fullName>
        <shortName evidence="6">IGPD</shortName>
        <ecNumber evidence="6 7">4.2.1.19</ecNumber>
    </recommendedName>
</protein>
<evidence type="ECO:0000256" key="6">
    <source>
        <dbReference type="HAMAP-Rule" id="MF_00076"/>
    </source>
</evidence>
<dbReference type="GO" id="GO:0005737">
    <property type="term" value="C:cytoplasm"/>
    <property type="evidence" value="ECO:0007669"/>
    <property type="project" value="UniProtKB-SubCell"/>
</dbReference>
<evidence type="ECO:0000256" key="4">
    <source>
        <dbReference type="ARBA" id="ARBA00023102"/>
    </source>
</evidence>
<dbReference type="NCBIfam" id="NF002109">
    <property type="entry name" value="PRK00951.1-5"/>
    <property type="match status" value="1"/>
</dbReference>
<dbReference type="EMBL" id="JAJOMB010000019">
    <property type="protein sequence ID" value="MCD5314893.1"/>
    <property type="molecule type" value="Genomic_DNA"/>
</dbReference>
<evidence type="ECO:0000256" key="5">
    <source>
        <dbReference type="ARBA" id="ARBA00023239"/>
    </source>
</evidence>
<name>A0A9X1T2Q2_9ACTN</name>
<dbReference type="Gene3D" id="3.30.230.40">
    <property type="entry name" value="Imidazole glycerol phosphate dehydratase, domain 1"/>
    <property type="match status" value="2"/>
</dbReference>
<dbReference type="InterPro" id="IPR020568">
    <property type="entry name" value="Ribosomal_Su5_D2-typ_SF"/>
</dbReference>
<keyword evidence="4 6" id="KW-0368">Histidine biosynthesis</keyword>
<keyword evidence="9" id="KW-1185">Reference proteome</keyword>
<dbReference type="InterPro" id="IPR020565">
    <property type="entry name" value="ImidazoleglycerP_deHydtase_CS"/>
</dbReference>
<keyword evidence="5 6" id="KW-0456">Lyase</keyword>
<dbReference type="PANTHER" id="PTHR23133:SF2">
    <property type="entry name" value="IMIDAZOLEGLYCEROL-PHOSPHATE DEHYDRATASE"/>
    <property type="match status" value="1"/>
</dbReference>
<dbReference type="AlphaFoldDB" id="A0A9X1T2Q2"/>
<gene>
    <name evidence="6 8" type="primary">hisB</name>
    <name evidence="8" type="ORF">LR394_28725</name>
</gene>
<proteinExistence type="inferred from homology"/>
<organism evidence="8 9">
    <name type="scientific">Kineosporia babensis</name>
    <dbReference type="NCBI Taxonomy" id="499548"/>
    <lineage>
        <taxon>Bacteria</taxon>
        <taxon>Bacillati</taxon>
        <taxon>Actinomycetota</taxon>
        <taxon>Actinomycetes</taxon>
        <taxon>Kineosporiales</taxon>
        <taxon>Kineosporiaceae</taxon>
        <taxon>Kineosporia</taxon>
    </lineage>
</organism>
<dbReference type="FunFam" id="3.30.230.40:FF:000001">
    <property type="entry name" value="Imidazoleglycerol-phosphate dehydratase HisB"/>
    <property type="match status" value="1"/>
</dbReference>
<evidence type="ECO:0000256" key="2">
    <source>
        <dbReference type="ARBA" id="ARBA00016664"/>
    </source>
</evidence>
<comment type="pathway">
    <text evidence="1 6 7">Amino-acid biosynthesis; L-histidine biosynthesis; L-histidine from 5-phospho-alpha-D-ribose 1-diphosphate: step 6/9.</text>
</comment>
<dbReference type="SUPFAM" id="SSF54211">
    <property type="entry name" value="Ribosomal protein S5 domain 2-like"/>
    <property type="match status" value="2"/>
</dbReference>
<dbReference type="EC" id="4.2.1.19" evidence="6 7"/>
<dbReference type="NCBIfam" id="NF002111">
    <property type="entry name" value="PRK00951.2-1"/>
    <property type="match status" value="1"/>
</dbReference>
<dbReference type="Pfam" id="PF00475">
    <property type="entry name" value="IGPD"/>
    <property type="match status" value="1"/>
</dbReference>
<dbReference type="NCBIfam" id="NF002114">
    <property type="entry name" value="PRK00951.2-4"/>
    <property type="match status" value="1"/>
</dbReference>
<dbReference type="GO" id="GO:0000105">
    <property type="term" value="P:L-histidine biosynthetic process"/>
    <property type="evidence" value="ECO:0007669"/>
    <property type="project" value="UniProtKB-UniRule"/>
</dbReference>
<keyword evidence="6" id="KW-0963">Cytoplasm</keyword>
<dbReference type="RefSeq" id="WP_231447699.1">
    <property type="nucleotide sequence ID" value="NZ_JAJOMB010000019.1"/>
</dbReference>
<dbReference type="Proteomes" id="UP001138997">
    <property type="component" value="Unassembled WGS sequence"/>
</dbReference>
<dbReference type="HAMAP" id="MF_00076">
    <property type="entry name" value="HisB"/>
    <property type="match status" value="1"/>
</dbReference>
<dbReference type="PROSITE" id="PS00955">
    <property type="entry name" value="IGP_DEHYDRATASE_2"/>
    <property type="match status" value="1"/>
</dbReference>
<dbReference type="InterPro" id="IPR038494">
    <property type="entry name" value="IGPD_sf"/>
</dbReference>
<reference evidence="8" key="1">
    <citation type="submission" date="2021-11" db="EMBL/GenBank/DDBJ databases">
        <title>Streptomyces corallinus and Kineosporia corallina sp. nov., two new coral-derived marine actinobacteria.</title>
        <authorList>
            <person name="Buangrab K."/>
            <person name="Sutthacheep M."/>
            <person name="Yeemin T."/>
            <person name="Harunari E."/>
            <person name="Igarashi Y."/>
            <person name="Sripreechasak P."/>
            <person name="Kanchanasin P."/>
            <person name="Tanasupawat S."/>
            <person name="Phongsopitanun W."/>
        </authorList>
    </citation>
    <scope>NUCLEOTIDE SEQUENCE</scope>
    <source>
        <strain evidence="8">JCM 31032</strain>
    </source>
</reference>
<evidence type="ECO:0000256" key="3">
    <source>
        <dbReference type="ARBA" id="ARBA00022605"/>
    </source>
</evidence>
<dbReference type="PANTHER" id="PTHR23133">
    <property type="entry name" value="IMIDAZOLEGLYCEROL-PHOSPHATE DEHYDRATASE HIS7"/>
    <property type="match status" value="1"/>
</dbReference>
<dbReference type="InterPro" id="IPR000807">
    <property type="entry name" value="ImidazoleglycerolP_deHydtase"/>
</dbReference>
<evidence type="ECO:0000313" key="9">
    <source>
        <dbReference type="Proteomes" id="UP001138997"/>
    </source>
</evidence>
<evidence type="ECO:0000313" key="8">
    <source>
        <dbReference type="EMBL" id="MCD5314893.1"/>
    </source>
</evidence>
<dbReference type="CDD" id="cd07914">
    <property type="entry name" value="IGPD"/>
    <property type="match status" value="1"/>
</dbReference>
<comment type="catalytic activity">
    <reaction evidence="6 7">
        <text>D-erythro-1-(imidazol-4-yl)glycerol 3-phosphate = 3-(imidazol-4-yl)-2-oxopropyl phosphate + H2O</text>
        <dbReference type="Rhea" id="RHEA:11040"/>
        <dbReference type="ChEBI" id="CHEBI:15377"/>
        <dbReference type="ChEBI" id="CHEBI:57766"/>
        <dbReference type="ChEBI" id="CHEBI:58278"/>
        <dbReference type="EC" id="4.2.1.19"/>
    </reaction>
</comment>
<evidence type="ECO:0000256" key="1">
    <source>
        <dbReference type="ARBA" id="ARBA00005047"/>
    </source>
</evidence>
<comment type="subcellular location">
    <subcellularLocation>
        <location evidence="6 7">Cytoplasm</location>
    </subcellularLocation>
</comment>